<comment type="caution">
    <text evidence="2">The sequence shown here is derived from an EMBL/GenBank/DDBJ whole genome shotgun (WGS) entry which is preliminary data.</text>
</comment>
<accession>A0A4S3B6M8</accession>
<feature type="compositionally biased region" description="Basic and acidic residues" evidence="1">
    <location>
        <begin position="160"/>
        <end position="169"/>
    </location>
</feature>
<sequence>MAERRMMSKQFVNNASFMKMSDSAKLLYFYLNVNADDDGIVEAYAYSQMLNTPEDDVKVLCQKEFIVFLNDDWLAFLPHWLINQQLRADRYKPSIHRNTLLNKYPDSISKLKKISLEQFNKSIQQEELKPEVYKKIFGIPTDNQLETQVRSGQKSQGQESLEKGSVDELRSGQIKRSELQKTITASFLDPKSKEIIMDRVDNFSEEEQIQIFKILSQSKSSIERKTGVMIRGSEYESLTHQMLEIVLEELVKKVKSREKVNMFAYLNKSFTEYWNSLVKTIHNERNLNFFQN</sequence>
<gene>
    <name evidence="2" type="ORF">ESZ54_05635</name>
</gene>
<dbReference type="AlphaFoldDB" id="A0A4S3B6M8"/>
<dbReference type="EMBL" id="SDGV01000014">
    <property type="protein sequence ID" value="THB61226.1"/>
    <property type="molecule type" value="Genomic_DNA"/>
</dbReference>
<name>A0A4S3B6M8_9ENTE</name>
<evidence type="ECO:0000313" key="2">
    <source>
        <dbReference type="EMBL" id="THB61226.1"/>
    </source>
</evidence>
<dbReference type="RefSeq" id="WP_136136690.1">
    <property type="nucleotide sequence ID" value="NZ_SDGV01000014.1"/>
</dbReference>
<feature type="region of interest" description="Disordered" evidence="1">
    <location>
        <begin position="149"/>
        <end position="169"/>
    </location>
</feature>
<dbReference type="Proteomes" id="UP000310506">
    <property type="component" value="Unassembled WGS sequence"/>
</dbReference>
<proteinExistence type="predicted"/>
<feature type="compositionally biased region" description="Polar residues" evidence="1">
    <location>
        <begin position="149"/>
        <end position="159"/>
    </location>
</feature>
<protein>
    <submittedName>
        <fullName evidence="2">DNA replication protein DnaD</fullName>
    </submittedName>
</protein>
<reference evidence="2 3" key="1">
    <citation type="submission" date="2019-01" db="EMBL/GenBank/DDBJ databases">
        <title>Vagococcus silagei sp. nov. isolated from brewer's grain.</title>
        <authorList>
            <person name="Guu J.-R."/>
        </authorList>
    </citation>
    <scope>NUCLEOTIDE SEQUENCE [LARGE SCALE GENOMIC DNA]</scope>
    <source>
        <strain evidence="2 3">2B-2</strain>
    </source>
</reference>
<dbReference type="OrthoDB" id="9788567at2"/>
<organism evidence="2 3">
    <name type="scientific">Vagococcus silagei</name>
    <dbReference type="NCBI Taxonomy" id="2508885"/>
    <lineage>
        <taxon>Bacteria</taxon>
        <taxon>Bacillati</taxon>
        <taxon>Bacillota</taxon>
        <taxon>Bacilli</taxon>
        <taxon>Lactobacillales</taxon>
        <taxon>Enterococcaceae</taxon>
        <taxon>Vagococcus</taxon>
    </lineage>
</organism>
<evidence type="ECO:0000256" key="1">
    <source>
        <dbReference type="SAM" id="MobiDB-lite"/>
    </source>
</evidence>
<keyword evidence="3" id="KW-1185">Reference proteome</keyword>
<evidence type="ECO:0000313" key="3">
    <source>
        <dbReference type="Proteomes" id="UP000310506"/>
    </source>
</evidence>